<comment type="caution">
    <text evidence="1">The sequence shown here is derived from an EMBL/GenBank/DDBJ whole genome shotgun (WGS) entry which is preliminary data.</text>
</comment>
<dbReference type="EMBL" id="JBEPCU010000084">
    <property type="protein sequence ID" value="MER6976999.1"/>
    <property type="molecule type" value="Genomic_DNA"/>
</dbReference>
<protein>
    <submittedName>
        <fullName evidence="1">Uncharacterized protein</fullName>
    </submittedName>
</protein>
<accession>A0ABV1VYI6</accession>
<name>A0ABV1VYI6_9ACTN</name>
<dbReference type="RefSeq" id="WP_279634685.1">
    <property type="nucleotide sequence ID" value="NZ_MUBM01000104.1"/>
</dbReference>
<organism evidence="1 2">
    <name type="scientific">Streptomyces carpinensis</name>
    <dbReference type="NCBI Taxonomy" id="66369"/>
    <lineage>
        <taxon>Bacteria</taxon>
        <taxon>Bacillati</taxon>
        <taxon>Actinomycetota</taxon>
        <taxon>Actinomycetes</taxon>
        <taxon>Kitasatosporales</taxon>
        <taxon>Streptomycetaceae</taxon>
        <taxon>Streptomyces</taxon>
    </lineage>
</organism>
<keyword evidence="2" id="KW-1185">Reference proteome</keyword>
<evidence type="ECO:0000313" key="1">
    <source>
        <dbReference type="EMBL" id="MER6976999.1"/>
    </source>
</evidence>
<evidence type="ECO:0000313" key="2">
    <source>
        <dbReference type="Proteomes" id="UP001458415"/>
    </source>
</evidence>
<reference evidence="1 2" key="1">
    <citation type="submission" date="2024-06" db="EMBL/GenBank/DDBJ databases">
        <title>The Natural Products Discovery Center: Release of the First 8490 Sequenced Strains for Exploring Actinobacteria Biosynthetic Diversity.</title>
        <authorList>
            <person name="Kalkreuter E."/>
            <person name="Kautsar S.A."/>
            <person name="Yang D."/>
            <person name="Bader C.D."/>
            <person name="Teijaro C.N."/>
            <person name="Fluegel L."/>
            <person name="Davis C.M."/>
            <person name="Simpson J.R."/>
            <person name="Lauterbach L."/>
            <person name="Steele A.D."/>
            <person name="Gui C."/>
            <person name="Meng S."/>
            <person name="Li G."/>
            <person name="Viehrig K."/>
            <person name="Ye F."/>
            <person name="Su P."/>
            <person name="Kiefer A.F."/>
            <person name="Nichols A."/>
            <person name="Cepeda A.J."/>
            <person name="Yan W."/>
            <person name="Fan B."/>
            <person name="Jiang Y."/>
            <person name="Adhikari A."/>
            <person name="Zheng C.-J."/>
            <person name="Schuster L."/>
            <person name="Cowan T.M."/>
            <person name="Smanski M.J."/>
            <person name="Chevrette M.G."/>
            <person name="De Carvalho L.P.S."/>
            <person name="Shen B."/>
        </authorList>
    </citation>
    <scope>NUCLEOTIDE SEQUENCE [LARGE SCALE GENOMIC DNA]</scope>
    <source>
        <strain evidence="1 2">NPDC000634</strain>
    </source>
</reference>
<gene>
    <name evidence="1" type="ORF">ABT317_08185</name>
</gene>
<dbReference type="Proteomes" id="UP001458415">
    <property type="component" value="Unassembled WGS sequence"/>
</dbReference>
<proteinExistence type="predicted"/>
<sequence>MGIDRNTAIEAELAIAETSRRRTCRGETQLFDVQMVISVELA</sequence>